<gene>
    <name evidence="1" type="ORF">BN863_29730</name>
</gene>
<dbReference type="GO" id="GO:0016301">
    <property type="term" value="F:kinase activity"/>
    <property type="evidence" value="ECO:0007669"/>
    <property type="project" value="UniProtKB-KW"/>
</dbReference>
<dbReference type="HOGENOM" id="CLU_918117_0_0_10"/>
<dbReference type="InterPro" id="IPR014721">
    <property type="entry name" value="Ribsml_uS5_D2-typ_fold_subgr"/>
</dbReference>
<dbReference type="STRING" id="1347342.BN863_29730"/>
<dbReference type="RefSeq" id="WP_038531948.1">
    <property type="nucleotide sequence ID" value="NZ_HG315671.1"/>
</dbReference>
<dbReference type="InterPro" id="IPR047765">
    <property type="entry name" value="GHMP_GYDIA-like"/>
</dbReference>
<dbReference type="eggNOG" id="COG1577">
    <property type="taxonomic scope" value="Bacteria"/>
</dbReference>
<accession>T2KPL1</accession>
<reference evidence="1 2" key="1">
    <citation type="journal article" date="2013" name="Appl. Environ. Microbiol.">
        <title>The genome of the alga-associated marine flavobacterium Formosa agariphila KMM 3901T reveals a broad potential for degradation of algal polysaccharides.</title>
        <authorList>
            <person name="Mann A.J."/>
            <person name="Hahnke R.L."/>
            <person name="Huang S."/>
            <person name="Werner J."/>
            <person name="Xing P."/>
            <person name="Barbeyron T."/>
            <person name="Huettel B."/>
            <person name="Stueber K."/>
            <person name="Reinhardt R."/>
            <person name="Harder J."/>
            <person name="Gloeckner F.O."/>
            <person name="Amann R.I."/>
            <person name="Teeling H."/>
        </authorList>
    </citation>
    <scope>NUCLEOTIDE SEQUENCE [LARGE SCALE GENOMIC DNA]</scope>
    <source>
        <strain evidence="2">DSM 15362 / KCTC 12365 / LMG 23005 / KMM 3901</strain>
    </source>
</reference>
<keyword evidence="1" id="KW-0808">Transferase</keyword>
<dbReference type="NCBIfam" id="NF040656">
    <property type="entry name" value="GHMP_GYDIA"/>
    <property type="match status" value="1"/>
</dbReference>
<sequence length="301" mass="33644">METFYSNGKLLITAEYLVLDGAEALALPTKFGQSLSVKAEDRPGIRWQSFNDKAELWLDVHLDYNNALLHSKNDDELITRLASILNAAKSLNPDFLKDNTGYSVQTHLDFPNNWGLGTSSTLINNVANWAKVNPYKLLALTFGGSGYDIACASNNTPITYQLSTALPIVKPVFFQPNFSKHIYFVHLNEKQNSREGISHYKSNTADKSETIQALNVITSKLIACTELKAFQTLIEAHEHIISERIKLAPVKTSRFPDFTGSIKSLGAWGGDFVMAVSENDPTDYFKNKGYHTILKYQDMIL</sequence>
<dbReference type="Proteomes" id="UP000016160">
    <property type="component" value="Chromosome"/>
</dbReference>
<protein>
    <submittedName>
        <fullName evidence="1">GHMP kinase</fullName>
    </submittedName>
</protein>
<dbReference type="InterPro" id="IPR020568">
    <property type="entry name" value="Ribosomal_Su5_D2-typ_SF"/>
</dbReference>
<evidence type="ECO:0000313" key="1">
    <source>
        <dbReference type="EMBL" id="CDF80685.1"/>
    </source>
</evidence>
<name>T2KPL1_FORAG</name>
<dbReference type="EMBL" id="HG315671">
    <property type="protein sequence ID" value="CDF80685.1"/>
    <property type="molecule type" value="Genomic_DNA"/>
</dbReference>
<dbReference type="PATRIC" id="fig|1347342.6.peg.2992"/>
<dbReference type="Gene3D" id="3.30.230.10">
    <property type="match status" value="1"/>
</dbReference>
<keyword evidence="1" id="KW-0418">Kinase</keyword>
<evidence type="ECO:0000313" key="2">
    <source>
        <dbReference type="Proteomes" id="UP000016160"/>
    </source>
</evidence>
<dbReference type="SUPFAM" id="SSF54211">
    <property type="entry name" value="Ribosomal protein S5 domain 2-like"/>
    <property type="match status" value="1"/>
</dbReference>
<proteinExistence type="predicted"/>
<keyword evidence="2" id="KW-1185">Reference proteome</keyword>
<organism evidence="1 2">
    <name type="scientific">Formosa agariphila (strain DSM 15362 / KCTC 12365 / LMG 23005 / KMM 3901 / M-2Alg 35-1)</name>
    <dbReference type="NCBI Taxonomy" id="1347342"/>
    <lineage>
        <taxon>Bacteria</taxon>
        <taxon>Pseudomonadati</taxon>
        <taxon>Bacteroidota</taxon>
        <taxon>Flavobacteriia</taxon>
        <taxon>Flavobacteriales</taxon>
        <taxon>Flavobacteriaceae</taxon>
        <taxon>Formosa</taxon>
    </lineage>
</organism>
<dbReference type="OrthoDB" id="5288719at2"/>
<dbReference type="AlphaFoldDB" id="T2KPL1"/>